<feature type="transmembrane region" description="Helical" evidence="1">
    <location>
        <begin position="33"/>
        <end position="52"/>
    </location>
</feature>
<keyword evidence="3" id="KW-1185">Reference proteome</keyword>
<feature type="transmembrane region" description="Helical" evidence="1">
    <location>
        <begin position="92"/>
        <end position="113"/>
    </location>
</feature>
<dbReference type="EMBL" id="JAPJUH010000002">
    <property type="protein sequence ID" value="MCX3264449.1"/>
    <property type="molecule type" value="Genomic_DNA"/>
</dbReference>
<sequence length="116" mass="12977">MLLPIPIILFILLLVYSIKKAQQKADVNKHVIIRLGVLIAFIALTFLIVYLIEGRSGTLGSFYISAYFSATWILYLIVEAISLFVVKQNKLARTNLIILSFIVFLGAMVTITLSNT</sequence>
<comment type="caution">
    <text evidence="2">The sequence shown here is derived from an EMBL/GenBank/DDBJ whole genome shotgun (WGS) entry which is preliminary data.</text>
</comment>
<accession>A0A9X3I8Y8</accession>
<evidence type="ECO:0000256" key="1">
    <source>
        <dbReference type="SAM" id="Phobius"/>
    </source>
</evidence>
<name>A0A9X3I8Y8_9SPHI</name>
<organism evidence="2 3">
    <name type="scientific">Pedobacter agri</name>
    <dbReference type="NCBI Taxonomy" id="454586"/>
    <lineage>
        <taxon>Bacteria</taxon>
        <taxon>Pseudomonadati</taxon>
        <taxon>Bacteroidota</taxon>
        <taxon>Sphingobacteriia</taxon>
        <taxon>Sphingobacteriales</taxon>
        <taxon>Sphingobacteriaceae</taxon>
        <taxon>Pedobacter</taxon>
    </lineage>
</organism>
<protein>
    <submittedName>
        <fullName evidence="2">Uncharacterized protein</fullName>
    </submittedName>
</protein>
<gene>
    <name evidence="2" type="ORF">OQZ29_06815</name>
</gene>
<feature type="transmembrane region" description="Helical" evidence="1">
    <location>
        <begin position="64"/>
        <end position="86"/>
    </location>
</feature>
<evidence type="ECO:0000313" key="2">
    <source>
        <dbReference type="EMBL" id="MCX3264449.1"/>
    </source>
</evidence>
<dbReference type="AlphaFoldDB" id="A0A9X3I8Y8"/>
<dbReference type="Proteomes" id="UP001142592">
    <property type="component" value="Unassembled WGS sequence"/>
</dbReference>
<keyword evidence="1" id="KW-1133">Transmembrane helix</keyword>
<evidence type="ECO:0000313" key="3">
    <source>
        <dbReference type="Proteomes" id="UP001142592"/>
    </source>
</evidence>
<keyword evidence="1" id="KW-0472">Membrane</keyword>
<reference evidence="2" key="1">
    <citation type="submission" date="2022-11" db="EMBL/GenBank/DDBJ databases">
        <authorList>
            <person name="Graham C."/>
            <person name="Newman J.D."/>
        </authorList>
    </citation>
    <scope>NUCLEOTIDE SEQUENCE</scope>
    <source>
        <strain evidence="2">DSM 19486</strain>
    </source>
</reference>
<dbReference type="RefSeq" id="WP_010602025.1">
    <property type="nucleotide sequence ID" value="NZ_JAPJUH010000002.1"/>
</dbReference>
<proteinExistence type="predicted"/>
<keyword evidence="1" id="KW-0812">Transmembrane</keyword>